<evidence type="ECO:0000256" key="1">
    <source>
        <dbReference type="SAM" id="Coils"/>
    </source>
</evidence>
<organism evidence="3 4">
    <name type="scientific">Winogradskyella endarachnes</name>
    <dbReference type="NCBI Taxonomy" id="2681965"/>
    <lineage>
        <taxon>Bacteria</taxon>
        <taxon>Pseudomonadati</taxon>
        <taxon>Bacteroidota</taxon>
        <taxon>Flavobacteriia</taxon>
        <taxon>Flavobacteriales</taxon>
        <taxon>Flavobacteriaceae</taxon>
        <taxon>Winogradskyella</taxon>
    </lineage>
</organism>
<name>A0A6L6UBM0_9FLAO</name>
<keyword evidence="4" id="KW-1185">Reference proteome</keyword>
<protein>
    <recommendedName>
        <fullName evidence="5">DUF4398 domain-containing protein</fullName>
    </recommendedName>
</protein>
<evidence type="ECO:0000256" key="2">
    <source>
        <dbReference type="SAM" id="SignalP"/>
    </source>
</evidence>
<feature type="signal peptide" evidence="2">
    <location>
        <begin position="1"/>
        <end position="20"/>
    </location>
</feature>
<dbReference type="RefSeq" id="WP_157364451.1">
    <property type="nucleotide sequence ID" value="NZ_WOWS01000005.1"/>
</dbReference>
<proteinExistence type="predicted"/>
<sequence length="265" mass="30262">MRNTYIFLLTLCVPFLNLTAQSNCSEASSYIVYALSHSESALNANNVTHAKHFAERSREAFLSVQKSLNNCQCEEVDDLVYDAIDYLAKAKKVDKLDDAYYYANKGKQFAEATIEKLNICTDIRNEDVELANPETLELTENTNDTYNSVSIEEQQNLLEQQQRELERKQQELQEQLALKKAQELHLKKEALIKKLELTVSTNIETFNNALKACNCEKETLKANLQKKELQSKSIDDIKDSAINVLKELTSNYMQQLADCDAEIED</sequence>
<keyword evidence="1" id="KW-0175">Coiled coil</keyword>
<dbReference type="AlphaFoldDB" id="A0A6L6UBM0"/>
<feature type="coiled-coil region" evidence="1">
    <location>
        <begin position="148"/>
        <end position="230"/>
    </location>
</feature>
<comment type="caution">
    <text evidence="3">The sequence shown here is derived from an EMBL/GenBank/DDBJ whole genome shotgun (WGS) entry which is preliminary data.</text>
</comment>
<evidence type="ECO:0000313" key="4">
    <source>
        <dbReference type="Proteomes" id="UP000478208"/>
    </source>
</evidence>
<keyword evidence="2" id="KW-0732">Signal</keyword>
<evidence type="ECO:0008006" key="5">
    <source>
        <dbReference type="Google" id="ProtNLM"/>
    </source>
</evidence>
<dbReference type="Proteomes" id="UP000478208">
    <property type="component" value="Unassembled WGS sequence"/>
</dbReference>
<dbReference type="EMBL" id="WOWS01000005">
    <property type="protein sequence ID" value="MUU79379.1"/>
    <property type="molecule type" value="Genomic_DNA"/>
</dbReference>
<accession>A0A6L6UBM0</accession>
<gene>
    <name evidence="3" type="ORF">GN138_13060</name>
</gene>
<evidence type="ECO:0000313" key="3">
    <source>
        <dbReference type="EMBL" id="MUU79379.1"/>
    </source>
</evidence>
<reference evidence="3 4" key="1">
    <citation type="submission" date="2019-12" db="EMBL/GenBank/DDBJ databases">
        <authorList>
            <person name="Li J."/>
        </authorList>
    </citation>
    <scope>NUCLEOTIDE SEQUENCE [LARGE SCALE GENOMIC DNA]</scope>
    <source>
        <strain evidence="3 4">HL2-2</strain>
    </source>
</reference>
<feature type="chain" id="PRO_5026982198" description="DUF4398 domain-containing protein" evidence="2">
    <location>
        <begin position="21"/>
        <end position="265"/>
    </location>
</feature>